<evidence type="ECO:0000256" key="5">
    <source>
        <dbReference type="ARBA" id="ARBA00022840"/>
    </source>
</evidence>
<dbReference type="Pfam" id="PF00580">
    <property type="entry name" value="UvrD-helicase"/>
    <property type="match status" value="1"/>
</dbReference>
<dbReference type="OrthoDB" id="3196525at2"/>
<comment type="catalytic activity">
    <reaction evidence="9">
        <text>ATP + H2O = ADP + phosphate + H(+)</text>
        <dbReference type="Rhea" id="RHEA:13065"/>
        <dbReference type="ChEBI" id="CHEBI:15377"/>
        <dbReference type="ChEBI" id="CHEBI:15378"/>
        <dbReference type="ChEBI" id="CHEBI:30616"/>
        <dbReference type="ChEBI" id="CHEBI:43474"/>
        <dbReference type="ChEBI" id="CHEBI:456216"/>
        <dbReference type="EC" id="5.6.2.4"/>
    </reaction>
</comment>
<dbReference type="PROSITE" id="PS51198">
    <property type="entry name" value="UVRD_HELICASE_ATP_BIND"/>
    <property type="match status" value="1"/>
</dbReference>
<evidence type="ECO:0000256" key="9">
    <source>
        <dbReference type="ARBA" id="ARBA00048988"/>
    </source>
</evidence>
<evidence type="ECO:0000256" key="10">
    <source>
        <dbReference type="PROSITE-ProRule" id="PRU00560"/>
    </source>
</evidence>
<dbReference type="RefSeq" id="WP_139641722.1">
    <property type="nucleotide sequence ID" value="NZ_VDGT01000003.1"/>
</dbReference>
<keyword evidence="3 10" id="KW-0378">Hydrolase</keyword>
<dbReference type="Pfam" id="PF13361">
    <property type="entry name" value="UvrD_C"/>
    <property type="match status" value="2"/>
</dbReference>
<dbReference type="AlphaFoldDB" id="A0A5C4VAV2"/>
<comment type="catalytic activity">
    <reaction evidence="7">
        <text>Couples ATP hydrolysis with the unwinding of duplex DNA by translocating in the 3'-5' direction.</text>
        <dbReference type="EC" id="5.6.2.4"/>
    </reaction>
</comment>
<dbReference type="InterPro" id="IPR027417">
    <property type="entry name" value="P-loop_NTPase"/>
</dbReference>
<evidence type="ECO:0000313" key="12">
    <source>
        <dbReference type="EMBL" id="TNM32997.1"/>
    </source>
</evidence>
<feature type="binding site" evidence="10">
    <location>
        <begin position="274"/>
        <end position="281"/>
    </location>
    <ligand>
        <name>ATP</name>
        <dbReference type="ChEBI" id="CHEBI:30616"/>
    </ligand>
</feature>
<comment type="caution">
    <text evidence="12">The sequence shown here is derived from an EMBL/GenBank/DDBJ whole genome shotgun (WGS) entry which is preliminary data.</text>
</comment>
<dbReference type="GO" id="GO:0043138">
    <property type="term" value="F:3'-5' DNA helicase activity"/>
    <property type="evidence" value="ECO:0007669"/>
    <property type="project" value="UniProtKB-EC"/>
</dbReference>
<reference evidence="12 13" key="1">
    <citation type="submission" date="2019-06" db="EMBL/GenBank/DDBJ databases">
        <title>Draft genome of Streptomyces sedi sp. JCM16909.</title>
        <authorList>
            <person name="Klykleung N."/>
            <person name="Tanasupawat S."/>
            <person name="Kudo T."/>
            <person name="Yuki M."/>
            <person name="Ohkuma M."/>
        </authorList>
    </citation>
    <scope>NUCLEOTIDE SEQUENCE [LARGE SCALE GENOMIC DNA]</scope>
    <source>
        <strain evidence="12 13">JCM 16909</strain>
    </source>
</reference>
<organism evidence="12 13">
    <name type="scientific">Streptomyces sedi</name>
    <dbReference type="NCBI Taxonomy" id="555059"/>
    <lineage>
        <taxon>Bacteria</taxon>
        <taxon>Bacillati</taxon>
        <taxon>Actinomycetota</taxon>
        <taxon>Actinomycetes</taxon>
        <taxon>Kitasatosporales</taxon>
        <taxon>Streptomycetaceae</taxon>
        <taxon>Streptomyces</taxon>
    </lineage>
</organism>
<keyword evidence="13" id="KW-1185">Reference proteome</keyword>
<evidence type="ECO:0000256" key="3">
    <source>
        <dbReference type="ARBA" id="ARBA00022801"/>
    </source>
</evidence>
<dbReference type="InterPro" id="IPR014017">
    <property type="entry name" value="DNA_helicase_UvrD-like_C"/>
</dbReference>
<evidence type="ECO:0000256" key="6">
    <source>
        <dbReference type="ARBA" id="ARBA00023235"/>
    </source>
</evidence>
<dbReference type="InterPro" id="IPR013986">
    <property type="entry name" value="DExx_box_DNA_helicase_dom_sf"/>
</dbReference>
<dbReference type="Gene3D" id="1.10.10.160">
    <property type="match status" value="1"/>
</dbReference>
<evidence type="ECO:0000259" key="11">
    <source>
        <dbReference type="PROSITE" id="PS51198"/>
    </source>
</evidence>
<dbReference type="Gene3D" id="3.40.50.300">
    <property type="entry name" value="P-loop containing nucleotide triphosphate hydrolases"/>
    <property type="match status" value="2"/>
</dbReference>
<feature type="domain" description="UvrD-like helicase ATP-binding" evidence="11">
    <location>
        <begin position="253"/>
        <end position="534"/>
    </location>
</feature>
<dbReference type="GO" id="GO:0005524">
    <property type="term" value="F:ATP binding"/>
    <property type="evidence" value="ECO:0007669"/>
    <property type="project" value="UniProtKB-UniRule"/>
</dbReference>
<dbReference type="GO" id="GO:0016887">
    <property type="term" value="F:ATP hydrolysis activity"/>
    <property type="evidence" value="ECO:0007669"/>
    <property type="project" value="RHEA"/>
</dbReference>
<evidence type="ECO:0000256" key="4">
    <source>
        <dbReference type="ARBA" id="ARBA00022806"/>
    </source>
</evidence>
<keyword evidence="4 10" id="KW-0347">Helicase</keyword>
<dbReference type="EC" id="5.6.2.4" evidence="8"/>
<dbReference type="GO" id="GO:0005829">
    <property type="term" value="C:cytosol"/>
    <property type="evidence" value="ECO:0007669"/>
    <property type="project" value="TreeGrafter"/>
</dbReference>
<dbReference type="EMBL" id="VDGT01000003">
    <property type="protein sequence ID" value="TNM32997.1"/>
    <property type="molecule type" value="Genomic_DNA"/>
</dbReference>
<evidence type="ECO:0000313" key="13">
    <source>
        <dbReference type="Proteomes" id="UP000311713"/>
    </source>
</evidence>
<keyword evidence="5 10" id="KW-0067">ATP-binding</keyword>
<keyword evidence="2 10" id="KW-0547">Nucleotide-binding</keyword>
<proteinExistence type="inferred from homology"/>
<evidence type="ECO:0000256" key="8">
    <source>
        <dbReference type="ARBA" id="ARBA00034808"/>
    </source>
</evidence>
<dbReference type="InterPro" id="IPR000212">
    <property type="entry name" value="DNA_helicase_UvrD/REP"/>
</dbReference>
<dbReference type="GO" id="GO:0003677">
    <property type="term" value="F:DNA binding"/>
    <property type="evidence" value="ECO:0007669"/>
    <property type="project" value="UniProtKB-KW"/>
</dbReference>
<dbReference type="SUPFAM" id="SSF52540">
    <property type="entry name" value="P-loop containing nucleoside triphosphate hydrolases"/>
    <property type="match status" value="1"/>
</dbReference>
<dbReference type="PANTHER" id="PTHR11070:SF45">
    <property type="entry name" value="DNA 3'-5' HELICASE"/>
    <property type="match status" value="1"/>
</dbReference>
<dbReference type="Proteomes" id="UP000311713">
    <property type="component" value="Unassembled WGS sequence"/>
</dbReference>
<evidence type="ECO:0000256" key="7">
    <source>
        <dbReference type="ARBA" id="ARBA00034617"/>
    </source>
</evidence>
<name>A0A5C4VAV2_9ACTN</name>
<dbReference type="InterPro" id="IPR014016">
    <property type="entry name" value="UvrD-like_ATP-bd"/>
</dbReference>
<dbReference type="GO" id="GO:0000725">
    <property type="term" value="P:recombinational repair"/>
    <property type="evidence" value="ECO:0007669"/>
    <property type="project" value="TreeGrafter"/>
</dbReference>
<accession>A0A5C4VAV2</accession>
<dbReference type="GO" id="GO:0033202">
    <property type="term" value="C:DNA helicase complex"/>
    <property type="evidence" value="ECO:0007669"/>
    <property type="project" value="TreeGrafter"/>
</dbReference>
<protein>
    <recommendedName>
        <fullName evidence="8">DNA 3'-5' helicase</fullName>
        <ecNumber evidence="8">5.6.2.4</ecNumber>
    </recommendedName>
</protein>
<dbReference type="PANTHER" id="PTHR11070">
    <property type="entry name" value="UVRD / RECB / PCRA DNA HELICASE FAMILY MEMBER"/>
    <property type="match status" value="1"/>
</dbReference>
<evidence type="ECO:0000256" key="1">
    <source>
        <dbReference type="ARBA" id="ARBA00009922"/>
    </source>
</evidence>
<sequence>MPQIAITNTFWEGVDRLDKPSRARVHKAMGKFQRLTVHQLHVDKGLHLESVVGSRDPRMRTIRVDDGQRIVLLAPDAGSDVFVFVHVVSHDKAYSWAKRRLYSVNAVTRCLEVRDLTAIEQITPLFAQEAEAAPKLLFANWSDTVLRHLGVDDVTLRAARVITDKAQLEAFGSLMPEDQFEALWLLAEGFDPDDVYRDLVAARKAVVVDAAVESRGGLAAAVSRTRSRITLVAGPQELADILAKPFDAWRIFLHPAQRRVAYRPAYGGPAQVTGGPGTGKTVVALHRVKHLLARAADTRVLLTTYTSALARSLRSGLALLLDHDQTLLERVTVTTVDATAHRVVRQLHGNPGDVLNDKDERWRWQRLARRLELPWNDAFLAQEYRHVLLAQDLRSREEYEKCRRHGRGSRLAASQRPQLWEAMTLFEEELARDRACTWLQLCARAVRLLRDRPGEGPGYDHVVVDEAQDLHPAQWRLLRALVPEGPDDLFLTGDPHQRIYDSRVSLRSLGISVAGRGARLRLNYRSTEEILRWSRALLDGERVADLTGDTPDSLSGYRSLLHGERPVCEGHETEAEEADAVVRTVQAWVAAGVAPSEIAVCARFHTQTARIADRLDRVGLPTVRVKGAESDDVAGIRVSSLHSLKGLEFRCVAVAGVTASAFPFRPAVTSAEVDPLQNATDLAAERCLLFVASTRAREALYVSYSGRPSAFLDGVR</sequence>
<keyword evidence="6" id="KW-0413">Isomerase</keyword>
<gene>
    <name evidence="12" type="ORF">FH715_05455</name>
</gene>
<evidence type="ECO:0000256" key="2">
    <source>
        <dbReference type="ARBA" id="ARBA00022741"/>
    </source>
</evidence>
<comment type="similarity">
    <text evidence="1">Belongs to the helicase family. UvrD subfamily.</text>
</comment>